<gene>
    <name evidence="1" type="ORF">Anas_07473</name>
</gene>
<dbReference type="Proteomes" id="UP000326759">
    <property type="component" value="Unassembled WGS sequence"/>
</dbReference>
<dbReference type="GO" id="GO:0005789">
    <property type="term" value="C:endoplasmic reticulum membrane"/>
    <property type="evidence" value="ECO:0007669"/>
    <property type="project" value="TreeGrafter"/>
</dbReference>
<dbReference type="GO" id="GO:0016197">
    <property type="term" value="P:endosomal transport"/>
    <property type="evidence" value="ECO:0007669"/>
    <property type="project" value="TreeGrafter"/>
</dbReference>
<dbReference type="Gene3D" id="3.40.50.150">
    <property type="entry name" value="Vaccinia Virus protein VP39"/>
    <property type="match status" value="1"/>
</dbReference>
<proteinExistence type="predicted"/>
<dbReference type="GO" id="GO:0005794">
    <property type="term" value="C:Golgi apparatus"/>
    <property type="evidence" value="ECO:0007669"/>
    <property type="project" value="TreeGrafter"/>
</dbReference>
<dbReference type="GO" id="GO:0005886">
    <property type="term" value="C:plasma membrane"/>
    <property type="evidence" value="ECO:0007669"/>
    <property type="project" value="TreeGrafter"/>
</dbReference>
<dbReference type="SUPFAM" id="SSF53335">
    <property type="entry name" value="S-adenosyl-L-methionine-dependent methyltransferases"/>
    <property type="match status" value="1"/>
</dbReference>
<name>A0A5N5SKT9_9CRUS</name>
<evidence type="ECO:0000313" key="1">
    <source>
        <dbReference type="EMBL" id="KAB7494704.1"/>
    </source>
</evidence>
<dbReference type="GO" id="GO:0031902">
    <property type="term" value="C:late endosome membrane"/>
    <property type="evidence" value="ECO:0007669"/>
    <property type="project" value="TreeGrafter"/>
</dbReference>
<keyword evidence="2" id="KW-1185">Reference proteome</keyword>
<dbReference type="EMBL" id="SEYY01023663">
    <property type="protein sequence ID" value="KAB7494704.1"/>
    <property type="molecule type" value="Genomic_DNA"/>
</dbReference>
<sequence>MCIKKNVVKPPSSLKYNLEDPEKHDYSQFQEGLYLLEYFKNKKNGTFIEVGALDGEFLSNTLILEKELGWTGLLIEPNPEQYKLLSSKNRKAFHANCCLSKTTTPTEAFLEPKYRRGEGTRVITRERIYFENEVPFSIWVKCYPPLFFDGLRQFGNSRFTFTRY</sequence>
<evidence type="ECO:0000313" key="2">
    <source>
        <dbReference type="Proteomes" id="UP000326759"/>
    </source>
</evidence>
<dbReference type="PANTHER" id="PTHR34009">
    <property type="entry name" value="PROTEIN STAR"/>
    <property type="match status" value="1"/>
</dbReference>
<dbReference type="PANTHER" id="PTHR34009:SF2">
    <property type="entry name" value="PROTEIN STAR"/>
    <property type="match status" value="1"/>
</dbReference>
<dbReference type="GO" id="GO:0006888">
    <property type="term" value="P:endoplasmic reticulum to Golgi vesicle-mediated transport"/>
    <property type="evidence" value="ECO:0007669"/>
    <property type="project" value="TreeGrafter"/>
</dbReference>
<dbReference type="InterPro" id="IPR029063">
    <property type="entry name" value="SAM-dependent_MTases_sf"/>
</dbReference>
<organism evidence="1 2">
    <name type="scientific">Armadillidium nasatum</name>
    <dbReference type="NCBI Taxonomy" id="96803"/>
    <lineage>
        <taxon>Eukaryota</taxon>
        <taxon>Metazoa</taxon>
        <taxon>Ecdysozoa</taxon>
        <taxon>Arthropoda</taxon>
        <taxon>Crustacea</taxon>
        <taxon>Multicrustacea</taxon>
        <taxon>Malacostraca</taxon>
        <taxon>Eumalacostraca</taxon>
        <taxon>Peracarida</taxon>
        <taxon>Isopoda</taxon>
        <taxon>Oniscidea</taxon>
        <taxon>Crinocheta</taxon>
        <taxon>Armadillidiidae</taxon>
        <taxon>Armadillidium</taxon>
    </lineage>
</organism>
<comment type="caution">
    <text evidence="1">The sequence shown here is derived from an EMBL/GenBank/DDBJ whole genome shotgun (WGS) entry which is preliminary data.</text>
</comment>
<dbReference type="InterPro" id="IPR053202">
    <property type="entry name" value="EGF_Rcpt_Signaling_Reg"/>
</dbReference>
<dbReference type="AlphaFoldDB" id="A0A5N5SKT9"/>
<reference evidence="1 2" key="1">
    <citation type="journal article" date="2019" name="PLoS Biol.">
        <title>Sex chromosomes control vertical transmission of feminizing Wolbachia symbionts in an isopod.</title>
        <authorList>
            <person name="Becking T."/>
            <person name="Chebbi M.A."/>
            <person name="Giraud I."/>
            <person name="Moumen B."/>
            <person name="Laverre T."/>
            <person name="Caubet Y."/>
            <person name="Peccoud J."/>
            <person name="Gilbert C."/>
            <person name="Cordaux R."/>
        </authorList>
    </citation>
    <scope>NUCLEOTIDE SEQUENCE [LARGE SCALE GENOMIC DNA]</scope>
    <source>
        <strain evidence="1">ANa2</strain>
        <tissue evidence="1">Whole body excluding digestive tract and cuticle</tissue>
    </source>
</reference>
<protein>
    <recommendedName>
        <fullName evidence="3">Methyltransferase FkbM domain-containing protein</fullName>
    </recommendedName>
</protein>
<accession>A0A5N5SKT9</accession>
<dbReference type="OrthoDB" id="6352234at2759"/>
<evidence type="ECO:0008006" key="3">
    <source>
        <dbReference type="Google" id="ProtNLM"/>
    </source>
</evidence>